<dbReference type="NCBIfam" id="NF007144">
    <property type="entry name" value="PRK09585.2-3"/>
    <property type="match status" value="1"/>
</dbReference>
<keyword evidence="1" id="KW-0418">Kinase</keyword>
<dbReference type="EMBL" id="CP014224">
    <property type="protein sequence ID" value="ANW94951.1"/>
    <property type="molecule type" value="Genomic_DNA"/>
</dbReference>
<dbReference type="GO" id="GO:0005524">
    <property type="term" value="F:ATP binding"/>
    <property type="evidence" value="ECO:0007669"/>
    <property type="project" value="InterPro"/>
</dbReference>
<dbReference type="GO" id="GO:0016773">
    <property type="term" value="F:phosphotransferase activity, alcohol group as acceptor"/>
    <property type="evidence" value="ECO:0007669"/>
    <property type="project" value="InterPro"/>
</dbReference>
<dbReference type="InterPro" id="IPR005338">
    <property type="entry name" value="Anhydro_N_Ac-Mur_kinase"/>
</dbReference>
<dbReference type="InterPro" id="IPR043129">
    <property type="entry name" value="ATPase_NBD"/>
</dbReference>
<organism evidence="1 2">
    <name type="scientific">Wenyingzhuangia fucanilytica</name>
    <dbReference type="NCBI Taxonomy" id="1790137"/>
    <lineage>
        <taxon>Bacteria</taxon>
        <taxon>Pseudomonadati</taxon>
        <taxon>Bacteroidota</taxon>
        <taxon>Flavobacteriia</taxon>
        <taxon>Flavobacteriales</taxon>
        <taxon>Flavobacteriaceae</taxon>
        <taxon>Wenyingzhuangia</taxon>
    </lineage>
</organism>
<reference evidence="1 2" key="1">
    <citation type="submission" date="2016-02" db="EMBL/GenBank/DDBJ databases">
        <authorList>
            <person name="Wen L."/>
            <person name="He K."/>
            <person name="Yang H."/>
        </authorList>
    </citation>
    <scope>NUCLEOTIDE SEQUENCE [LARGE SCALE GENOMIC DNA]</scope>
    <source>
        <strain evidence="1 2">CZ1127</strain>
    </source>
</reference>
<keyword evidence="2" id="KW-1185">Reference proteome</keyword>
<proteinExistence type="predicted"/>
<dbReference type="STRING" id="1790137.AXE80_00975"/>
<dbReference type="AlphaFoldDB" id="A0A1B1Y2G0"/>
<accession>A0A1B1Y2G0</accession>
<evidence type="ECO:0000313" key="2">
    <source>
        <dbReference type="Proteomes" id="UP000092967"/>
    </source>
</evidence>
<dbReference type="KEGG" id="wfu:AXE80_00975"/>
<dbReference type="GO" id="GO:0009254">
    <property type="term" value="P:peptidoglycan turnover"/>
    <property type="evidence" value="ECO:0007669"/>
    <property type="project" value="InterPro"/>
</dbReference>
<dbReference type="GO" id="GO:0016301">
    <property type="term" value="F:kinase activity"/>
    <property type="evidence" value="ECO:0007669"/>
    <property type="project" value="UniProtKB-KW"/>
</dbReference>
<dbReference type="GO" id="GO:0006040">
    <property type="term" value="P:amino sugar metabolic process"/>
    <property type="evidence" value="ECO:0007669"/>
    <property type="project" value="InterPro"/>
</dbReference>
<sequence>MSGTSLDGVDLVYAEFKEVNNFTILKAQTIPYPQDWFLKLKNIADYPKGAKELEVLDVELGKYYGELLLTFIQQHNIKQIDLIASHGHTVHHQPELGYTLQIGSGEEIFKKTKIKTVHDFREQDVLLGGQGAPLVPIGDQLLFSEYDYCLNLGGFSNVSYQEDGQRKAFDICPVNTVLNFYANQLGFDYDQNGELSKKGILNKELLVELNQLTFYLSTAPKSLGVEFLKQEVYPLLNKYSIPQIDIMRTFVEHIAYQLTVKLAKGTVLVTGGGAYHAFLIRRMKELNPNLTLIIPSKEIVDYKEALVFGLLGLLKLKGQVNCLSSVTGASKDHASGTVVF</sequence>
<dbReference type="PANTHER" id="PTHR30605">
    <property type="entry name" value="ANHYDRO-N-ACETYLMURAMIC ACID KINASE"/>
    <property type="match status" value="1"/>
</dbReference>
<dbReference type="Gene3D" id="3.30.420.40">
    <property type="match status" value="2"/>
</dbReference>
<name>A0A1B1Y2G0_9FLAO</name>
<protein>
    <submittedName>
        <fullName evidence="1">Anhydro-N-acetylmuramic acid kinase</fullName>
    </submittedName>
</protein>
<gene>
    <name evidence="1" type="ORF">AXE80_00975</name>
</gene>
<dbReference type="SUPFAM" id="SSF53067">
    <property type="entry name" value="Actin-like ATPase domain"/>
    <property type="match status" value="1"/>
</dbReference>
<dbReference type="OrthoDB" id="9763949at2"/>
<dbReference type="Proteomes" id="UP000092967">
    <property type="component" value="Chromosome"/>
</dbReference>
<dbReference type="PANTHER" id="PTHR30605:SF0">
    <property type="entry name" value="ANHYDRO-N-ACETYLMURAMIC ACID KINASE"/>
    <property type="match status" value="1"/>
</dbReference>
<dbReference type="Pfam" id="PF03702">
    <property type="entry name" value="AnmK"/>
    <property type="match status" value="1"/>
</dbReference>
<evidence type="ECO:0000313" key="1">
    <source>
        <dbReference type="EMBL" id="ANW94951.1"/>
    </source>
</evidence>
<keyword evidence="1" id="KW-0808">Transferase</keyword>